<dbReference type="CDD" id="cd00090">
    <property type="entry name" value="HTH_ARSR"/>
    <property type="match status" value="1"/>
</dbReference>
<dbReference type="AlphaFoldDB" id="A0A2N3WRC6"/>
<keyword evidence="6 9" id="KW-0238">DNA-binding</keyword>
<dbReference type="InterPro" id="IPR051271">
    <property type="entry name" value="2C-system_Tx_regulators"/>
</dbReference>
<dbReference type="SUPFAM" id="SSF52172">
    <property type="entry name" value="CheY-like"/>
    <property type="match status" value="1"/>
</dbReference>
<protein>
    <recommendedName>
        <fullName evidence="9">Transcriptional regulatory protein</fullName>
    </recommendedName>
</protein>
<dbReference type="InterPro" id="IPR036388">
    <property type="entry name" value="WH-like_DNA-bd_sf"/>
</dbReference>
<dbReference type="InterPro" id="IPR005471">
    <property type="entry name" value="Tscrpt_reg_IclR_N"/>
</dbReference>
<organism evidence="13 14">
    <name type="scientific">Amycolatopsis echigonensis</name>
    <dbReference type="NCBI Taxonomy" id="2576905"/>
    <lineage>
        <taxon>Bacteria</taxon>
        <taxon>Bacillati</taxon>
        <taxon>Actinomycetota</taxon>
        <taxon>Actinomycetes</taxon>
        <taxon>Pseudonocardiales</taxon>
        <taxon>Pseudonocardiaceae</taxon>
        <taxon>Amycolatopsis</taxon>
    </lineage>
</organism>
<evidence type="ECO:0000256" key="6">
    <source>
        <dbReference type="ARBA" id="ARBA00023125"/>
    </source>
</evidence>
<dbReference type="Pfam" id="PF09339">
    <property type="entry name" value="HTH_IclR"/>
    <property type="match status" value="1"/>
</dbReference>
<name>A0A2N3WRC6_9PSEU</name>
<dbReference type="Proteomes" id="UP000233750">
    <property type="component" value="Unassembled WGS sequence"/>
</dbReference>
<sequence length="225" mass="24674">MTIKTLVIDDDYRVAAIHAASIDRVPGFTAAGQAHTAEEARARIAELRPDLLLLDIYLPDENGLSLLRDVRSADAPPGCIVITASRDLDTVRSAIRLGAAYYLVKPFGFDQLREQLTAYRDWCDRAAGSREVDQATVDSLYSILRGSGSAPRTDPLPPTMRKVLDTLRRAEQPLGAEALATALGISRPTAQRHLSELHRRGFITLELEYGSAGRPAHLYAVATRR</sequence>
<keyword evidence="4 9" id="KW-0902">Two-component regulatory system</keyword>
<dbReference type="SUPFAM" id="SSF46785">
    <property type="entry name" value="Winged helix' DNA-binding domain"/>
    <property type="match status" value="1"/>
</dbReference>
<evidence type="ECO:0000313" key="13">
    <source>
        <dbReference type="EMBL" id="PKV96400.1"/>
    </source>
</evidence>
<proteinExistence type="predicted"/>
<feature type="domain" description="Response regulatory" evidence="11">
    <location>
        <begin position="4"/>
        <end position="120"/>
    </location>
</feature>
<dbReference type="InterPro" id="IPR011006">
    <property type="entry name" value="CheY-like_superfamily"/>
</dbReference>
<dbReference type="GO" id="GO:0003700">
    <property type="term" value="F:DNA-binding transcription factor activity"/>
    <property type="evidence" value="ECO:0007669"/>
    <property type="project" value="InterPro"/>
</dbReference>
<evidence type="ECO:0000256" key="3">
    <source>
        <dbReference type="ARBA" id="ARBA00022553"/>
    </source>
</evidence>
<evidence type="ECO:0000256" key="7">
    <source>
        <dbReference type="ARBA" id="ARBA00023159"/>
    </source>
</evidence>
<dbReference type="CDD" id="cd19925">
    <property type="entry name" value="REC_citrate_TCS"/>
    <property type="match status" value="1"/>
</dbReference>
<evidence type="ECO:0000256" key="5">
    <source>
        <dbReference type="ARBA" id="ARBA00023015"/>
    </source>
</evidence>
<keyword evidence="14" id="KW-1185">Reference proteome</keyword>
<evidence type="ECO:0000259" key="11">
    <source>
        <dbReference type="PROSITE" id="PS50110"/>
    </source>
</evidence>
<gene>
    <name evidence="13" type="ORF">ATK30_7346</name>
    <name evidence="12" type="ORF">H5411_40500</name>
</gene>
<reference evidence="13 14" key="1">
    <citation type="submission" date="2017-12" db="EMBL/GenBank/DDBJ databases">
        <title>Sequencing the genomes of 1000 Actinobacteria strains.</title>
        <authorList>
            <person name="Klenk H.-P."/>
        </authorList>
    </citation>
    <scope>NUCLEOTIDE SEQUENCE [LARGE SCALE GENOMIC DNA]</scope>
    <source>
        <strain evidence="13 14">DSM 45165</strain>
    </source>
</reference>
<dbReference type="PROSITE" id="PS50110">
    <property type="entry name" value="RESPONSE_REGULATORY"/>
    <property type="match status" value="1"/>
</dbReference>
<dbReference type="PIRSF" id="PIRSF006171">
    <property type="entry name" value="RR_citrat_malat"/>
    <property type="match status" value="1"/>
</dbReference>
<dbReference type="OrthoDB" id="7187989at2"/>
<keyword evidence="8 9" id="KW-0804">Transcription</keyword>
<evidence type="ECO:0000256" key="8">
    <source>
        <dbReference type="ARBA" id="ARBA00023163"/>
    </source>
</evidence>
<keyword evidence="2 9" id="KW-0963">Cytoplasm</keyword>
<dbReference type="GO" id="GO:0000156">
    <property type="term" value="F:phosphorelay response regulator activity"/>
    <property type="evidence" value="ECO:0007669"/>
    <property type="project" value="TreeGrafter"/>
</dbReference>
<dbReference type="Pfam" id="PF00072">
    <property type="entry name" value="Response_reg"/>
    <property type="match status" value="1"/>
</dbReference>
<dbReference type="Gene3D" id="3.40.50.2300">
    <property type="match status" value="1"/>
</dbReference>
<evidence type="ECO:0000256" key="2">
    <source>
        <dbReference type="ARBA" id="ARBA00022490"/>
    </source>
</evidence>
<dbReference type="PANTHER" id="PTHR45526">
    <property type="entry name" value="TRANSCRIPTIONAL REGULATORY PROTEIN DPIA"/>
    <property type="match status" value="1"/>
</dbReference>
<dbReference type="RefSeq" id="WP_101439274.1">
    <property type="nucleotide sequence ID" value="NZ_JACJHR010000102.1"/>
</dbReference>
<evidence type="ECO:0000256" key="4">
    <source>
        <dbReference type="ARBA" id="ARBA00023012"/>
    </source>
</evidence>
<keyword evidence="7 9" id="KW-0010">Activator</keyword>
<dbReference type="Gene3D" id="1.10.10.10">
    <property type="entry name" value="Winged helix-like DNA-binding domain superfamily/Winged helix DNA-binding domain"/>
    <property type="match status" value="1"/>
</dbReference>
<comment type="subcellular location">
    <subcellularLocation>
        <location evidence="1 9">Cytoplasm</location>
    </subcellularLocation>
</comment>
<dbReference type="InterPro" id="IPR024187">
    <property type="entry name" value="Sig_transdc_resp-reg_cit/mal"/>
</dbReference>
<dbReference type="EMBL" id="JACJHR010000102">
    <property type="protein sequence ID" value="MBB2505390.1"/>
    <property type="molecule type" value="Genomic_DNA"/>
</dbReference>
<evidence type="ECO:0000313" key="15">
    <source>
        <dbReference type="Proteomes" id="UP000550260"/>
    </source>
</evidence>
<evidence type="ECO:0000256" key="1">
    <source>
        <dbReference type="ARBA" id="ARBA00004496"/>
    </source>
</evidence>
<accession>A0A2N3WRC6</accession>
<dbReference type="GO" id="GO:0005737">
    <property type="term" value="C:cytoplasm"/>
    <property type="evidence" value="ECO:0007669"/>
    <property type="project" value="UniProtKB-SubCell"/>
</dbReference>
<dbReference type="Proteomes" id="UP000550260">
    <property type="component" value="Unassembled WGS sequence"/>
</dbReference>
<dbReference type="GO" id="GO:0003677">
    <property type="term" value="F:DNA binding"/>
    <property type="evidence" value="ECO:0007669"/>
    <property type="project" value="UniProtKB-KW"/>
</dbReference>
<dbReference type="EMBL" id="PJMY01000003">
    <property type="protein sequence ID" value="PKV96400.1"/>
    <property type="molecule type" value="Genomic_DNA"/>
</dbReference>
<accession>A0A8E1W749</accession>
<keyword evidence="3 10" id="KW-0597">Phosphoprotein</keyword>
<evidence type="ECO:0000256" key="9">
    <source>
        <dbReference type="PIRNR" id="PIRNR006171"/>
    </source>
</evidence>
<feature type="modified residue" description="4-aspartylphosphate" evidence="10">
    <location>
        <position position="55"/>
    </location>
</feature>
<keyword evidence="5 9" id="KW-0805">Transcription regulation</keyword>
<evidence type="ECO:0000313" key="12">
    <source>
        <dbReference type="EMBL" id="MBB2505390.1"/>
    </source>
</evidence>
<dbReference type="InterPro" id="IPR011991">
    <property type="entry name" value="ArsR-like_HTH"/>
</dbReference>
<dbReference type="SMART" id="SM00448">
    <property type="entry name" value="REC"/>
    <property type="match status" value="1"/>
</dbReference>
<dbReference type="PANTHER" id="PTHR45526:SF1">
    <property type="entry name" value="TRANSCRIPTIONAL REGULATORY PROTEIN DCUR-RELATED"/>
    <property type="match status" value="1"/>
</dbReference>
<evidence type="ECO:0000256" key="10">
    <source>
        <dbReference type="PROSITE-ProRule" id="PRU00169"/>
    </source>
</evidence>
<dbReference type="InterPro" id="IPR001789">
    <property type="entry name" value="Sig_transdc_resp-reg_receiver"/>
</dbReference>
<comment type="caution">
    <text evidence="13">The sequence shown here is derived from an EMBL/GenBank/DDBJ whole genome shotgun (WGS) entry which is preliminary data.</text>
</comment>
<dbReference type="InterPro" id="IPR036390">
    <property type="entry name" value="WH_DNA-bd_sf"/>
</dbReference>
<evidence type="ECO:0000313" key="14">
    <source>
        <dbReference type="Proteomes" id="UP000233750"/>
    </source>
</evidence>
<reference evidence="12 15" key="2">
    <citation type="submission" date="2020-08" db="EMBL/GenBank/DDBJ databases">
        <title>Amycolatopsis echigonensis JCM 21831.</title>
        <authorList>
            <person name="Tedsree N."/>
            <person name="Kuncharoen N."/>
            <person name="Likhitwitayawuid K."/>
            <person name="Tanasupawat S."/>
        </authorList>
    </citation>
    <scope>NUCLEOTIDE SEQUENCE [LARGE SCALE GENOMIC DNA]</scope>
    <source>
        <strain evidence="12 15">JCM 21831</strain>
    </source>
</reference>